<sequence length="133" mass="14761">MEKQWAIRLIRFAAIFGLLGTYIGSHMAGAGSYALKAIHVHILLVGWLSMFAWGIFYTMYTVKVKKLVTAQVITGLIGAFGLAIGMWLFNLNPFNTPHVFNLIFFIAGGTTLLISFALFVIVTFMIEKPQKTA</sequence>
<comment type="caution">
    <text evidence="2">The sequence shown here is derived from an EMBL/GenBank/DDBJ whole genome shotgun (WGS) entry which is preliminary data.</text>
</comment>
<name>A0A917FWW7_9BACI</name>
<keyword evidence="3" id="KW-1185">Reference proteome</keyword>
<keyword evidence="1" id="KW-1133">Transmembrane helix</keyword>
<accession>A0A917FWW7</accession>
<feature type="transmembrane region" description="Helical" evidence="1">
    <location>
        <begin position="12"/>
        <end position="34"/>
    </location>
</feature>
<evidence type="ECO:0000256" key="1">
    <source>
        <dbReference type="SAM" id="Phobius"/>
    </source>
</evidence>
<feature type="transmembrane region" description="Helical" evidence="1">
    <location>
        <begin position="40"/>
        <end position="60"/>
    </location>
</feature>
<reference evidence="2" key="1">
    <citation type="journal article" date="2014" name="Int. J. Syst. Evol. Microbiol.">
        <title>Complete genome sequence of Corynebacterium casei LMG S-19264T (=DSM 44701T), isolated from a smear-ripened cheese.</title>
        <authorList>
            <consortium name="US DOE Joint Genome Institute (JGI-PGF)"/>
            <person name="Walter F."/>
            <person name="Albersmeier A."/>
            <person name="Kalinowski J."/>
            <person name="Ruckert C."/>
        </authorList>
    </citation>
    <scope>NUCLEOTIDE SEQUENCE</scope>
    <source>
        <strain evidence="2">CGMCC 1.15760</strain>
    </source>
</reference>
<keyword evidence="1" id="KW-0472">Membrane</keyword>
<keyword evidence="1" id="KW-0812">Transmembrane</keyword>
<evidence type="ECO:0008006" key="4">
    <source>
        <dbReference type="Google" id="ProtNLM"/>
    </source>
</evidence>
<evidence type="ECO:0000313" key="2">
    <source>
        <dbReference type="EMBL" id="GGG09758.1"/>
    </source>
</evidence>
<feature type="transmembrane region" description="Helical" evidence="1">
    <location>
        <begin position="67"/>
        <end position="90"/>
    </location>
</feature>
<proteinExistence type="predicted"/>
<protein>
    <recommendedName>
        <fullName evidence="4">Cbb3-type cytochrome c oxidase subunit I</fullName>
    </recommendedName>
</protein>
<evidence type="ECO:0000313" key="3">
    <source>
        <dbReference type="Proteomes" id="UP000616608"/>
    </source>
</evidence>
<reference evidence="2" key="2">
    <citation type="submission" date="2020-09" db="EMBL/GenBank/DDBJ databases">
        <authorList>
            <person name="Sun Q."/>
            <person name="Zhou Y."/>
        </authorList>
    </citation>
    <scope>NUCLEOTIDE SEQUENCE</scope>
    <source>
        <strain evidence="2">CGMCC 1.15760</strain>
    </source>
</reference>
<gene>
    <name evidence="2" type="ORF">GCM10007425_00090</name>
</gene>
<dbReference type="RefSeq" id="WP_188612971.1">
    <property type="nucleotide sequence ID" value="NZ_BMJT01000001.1"/>
</dbReference>
<feature type="transmembrane region" description="Helical" evidence="1">
    <location>
        <begin position="102"/>
        <end position="126"/>
    </location>
</feature>
<dbReference type="AlphaFoldDB" id="A0A917FWW7"/>
<dbReference type="EMBL" id="BMJT01000001">
    <property type="protein sequence ID" value="GGG09758.1"/>
    <property type="molecule type" value="Genomic_DNA"/>
</dbReference>
<dbReference type="Proteomes" id="UP000616608">
    <property type="component" value="Unassembled WGS sequence"/>
</dbReference>
<organism evidence="2 3">
    <name type="scientific">Lysinibacillus alkalisoli</name>
    <dbReference type="NCBI Taxonomy" id="1911548"/>
    <lineage>
        <taxon>Bacteria</taxon>
        <taxon>Bacillati</taxon>
        <taxon>Bacillota</taxon>
        <taxon>Bacilli</taxon>
        <taxon>Bacillales</taxon>
        <taxon>Bacillaceae</taxon>
        <taxon>Lysinibacillus</taxon>
    </lineage>
</organism>